<proteinExistence type="predicted"/>
<comment type="caution">
    <text evidence="3">The sequence shown here is derived from an EMBL/GenBank/DDBJ whole genome shotgun (WGS) entry which is preliminary data.</text>
</comment>
<protein>
    <submittedName>
        <fullName evidence="3">Uncharacterized protein</fullName>
    </submittedName>
</protein>
<evidence type="ECO:0000256" key="2">
    <source>
        <dbReference type="SAM" id="SignalP"/>
    </source>
</evidence>
<reference evidence="3" key="1">
    <citation type="journal article" date="2021" name="New Phytol.">
        <title>Evolutionary innovations through gain and loss of genes in the ectomycorrhizal Boletales.</title>
        <authorList>
            <person name="Wu G."/>
            <person name="Miyauchi S."/>
            <person name="Morin E."/>
            <person name="Kuo A."/>
            <person name="Drula E."/>
            <person name="Varga T."/>
            <person name="Kohler A."/>
            <person name="Feng B."/>
            <person name="Cao Y."/>
            <person name="Lipzen A."/>
            <person name="Daum C."/>
            <person name="Hundley H."/>
            <person name="Pangilinan J."/>
            <person name="Johnson J."/>
            <person name="Barry K."/>
            <person name="LaButti K."/>
            <person name="Ng V."/>
            <person name="Ahrendt S."/>
            <person name="Min B."/>
            <person name="Choi I.G."/>
            <person name="Park H."/>
            <person name="Plett J.M."/>
            <person name="Magnuson J."/>
            <person name="Spatafora J.W."/>
            <person name="Nagy L.G."/>
            <person name="Henrissat B."/>
            <person name="Grigoriev I.V."/>
            <person name="Yang Z.L."/>
            <person name="Xu J."/>
            <person name="Martin F.M."/>
        </authorList>
    </citation>
    <scope>NUCLEOTIDE SEQUENCE</scope>
    <source>
        <strain evidence="3">KKN 215</strain>
    </source>
</reference>
<dbReference type="Proteomes" id="UP000813824">
    <property type="component" value="Unassembled WGS sequence"/>
</dbReference>
<evidence type="ECO:0000256" key="1">
    <source>
        <dbReference type="SAM" id="Phobius"/>
    </source>
</evidence>
<keyword evidence="1" id="KW-0472">Membrane</keyword>
<accession>A0A8K0XLA4</accession>
<keyword evidence="4" id="KW-1185">Reference proteome</keyword>
<dbReference type="EMBL" id="JAEVFJ010000040">
    <property type="protein sequence ID" value="KAH8087823.1"/>
    <property type="molecule type" value="Genomic_DNA"/>
</dbReference>
<organism evidence="3 4">
    <name type="scientific">Cristinia sonorae</name>
    <dbReference type="NCBI Taxonomy" id="1940300"/>
    <lineage>
        <taxon>Eukaryota</taxon>
        <taxon>Fungi</taxon>
        <taxon>Dikarya</taxon>
        <taxon>Basidiomycota</taxon>
        <taxon>Agaricomycotina</taxon>
        <taxon>Agaricomycetes</taxon>
        <taxon>Agaricomycetidae</taxon>
        <taxon>Agaricales</taxon>
        <taxon>Pleurotineae</taxon>
        <taxon>Stephanosporaceae</taxon>
        <taxon>Cristinia</taxon>
    </lineage>
</organism>
<feature type="chain" id="PRO_5035446174" evidence="2">
    <location>
        <begin position="23"/>
        <end position="95"/>
    </location>
</feature>
<dbReference type="AlphaFoldDB" id="A0A8K0XLA4"/>
<evidence type="ECO:0000313" key="3">
    <source>
        <dbReference type="EMBL" id="KAH8087823.1"/>
    </source>
</evidence>
<keyword evidence="2" id="KW-0732">Signal</keyword>
<feature type="transmembrane region" description="Helical" evidence="1">
    <location>
        <begin position="73"/>
        <end position="94"/>
    </location>
</feature>
<keyword evidence="1" id="KW-1133">Transmembrane helix</keyword>
<sequence>MPSSYRVMVVLVLVVGFLSVLASSAPLDGIIADPIQPMKSSPYCQQPVLCTWNTTGASKLSSSSESSATMDGAPMATIAIGTIIASCASVLATLL</sequence>
<feature type="signal peptide" evidence="2">
    <location>
        <begin position="1"/>
        <end position="22"/>
    </location>
</feature>
<name>A0A8K0XLA4_9AGAR</name>
<evidence type="ECO:0000313" key="4">
    <source>
        <dbReference type="Proteomes" id="UP000813824"/>
    </source>
</evidence>
<keyword evidence="1" id="KW-0812">Transmembrane</keyword>
<gene>
    <name evidence="3" type="ORF">BXZ70DRAFT_1011537</name>
</gene>